<dbReference type="AlphaFoldDB" id="W7XXP5"/>
<proteinExistence type="inferred from homology"/>
<keyword evidence="2" id="KW-0663">Pyridoxal phosphate</keyword>
<dbReference type="InterPro" id="IPR000653">
    <property type="entry name" value="DegT/StrS_aminotransferase"/>
</dbReference>
<organism evidence="3 4">
    <name type="scientific">Saccharicrinis fermentans DSM 9555 = JCM 21142</name>
    <dbReference type="NCBI Taxonomy" id="869213"/>
    <lineage>
        <taxon>Bacteria</taxon>
        <taxon>Pseudomonadati</taxon>
        <taxon>Bacteroidota</taxon>
        <taxon>Bacteroidia</taxon>
        <taxon>Marinilabiliales</taxon>
        <taxon>Marinilabiliaceae</taxon>
        <taxon>Saccharicrinis</taxon>
    </lineage>
</organism>
<dbReference type="STRING" id="869213.GCA_000517085_00254"/>
<sequence>MFVIDPDPYSLPSYRIGPFRTADLAKNHLLPENNKVDLYFKERFGNRPFLYTNNGRKAISLVLNHLNLKEKDVVTILTTSGNFYISGCVTAEIEKKCLWSRDIVPETKAIFLNHEFGVPYQYPEKLKALGLPVIEDCANTFLSRNADGEDPGIVGDYVIYSFPKMFPIQIGGLLVSKHVTAIQEHYGMNSDVLQYVKNVLSAHIDSLGDIAAKRLFNYNYLKQRFGELGISERFQMNEGIVPSVFMFKSPHPQLDLPGLKAYFYSHGVQCSVFYGEEAFFIPVHQTLEKEDLDYFVAVMKSFLKKSSYEVV</sequence>
<evidence type="ECO:0000256" key="2">
    <source>
        <dbReference type="RuleBase" id="RU004508"/>
    </source>
</evidence>
<dbReference type="Proteomes" id="UP000019402">
    <property type="component" value="Unassembled WGS sequence"/>
</dbReference>
<name>W7XXP5_9BACT</name>
<evidence type="ECO:0000313" key="3">
    <source>
        <dbReference type="EMBL" id="GAF03240.1"/>
    </source>
</evidence>
<dbReference type="InterPro" id="IPR015421">
    <property type="entry name" value="PyrdxlP-dep_Trfase_major"/>
</dbReference>
<gene>
    <name evidence="3" type="ORF">JCM21142_41907</name>
</gene>
<dbReference type="Pfam" id="PF01041">
    <property type="entry name" value="DegT_DnrJ_EryC1"/>
    <property type="match status" value="1"/>
</dbReference>
<dbReference type="GO" id="GO:0000271">
    <property type="term" value="P:polysaccharide biosynthetic process"/>
    <property type="evidence" value="ECO:0007669"/>
    <property type="project" value="TreeGrafter"/>
</dbReference>
<keyword evidence="4" id="KW-1185">Reference proteome</keyword>
<dbReference type="GO" id="GO:0030170">
    <property type="term" value="F:pyridoxal phosphate binding"/>
    <property type="evidence" value="ECO:0007669"/>
    <property type="project" value="TreeGrafter"/>
</dbReference>
<comment type="caution">
    <text evidence="3">The sequence shown here is derived from an EMBL/GenBank/DDBJ whole genome shotgun (WGS) entry which is preliminary data.</text>
</comment>
<dbReference type="GO" id="GO:0008483">
    <property type="term" value="F:transaminase activity"/>
    <property type="evidence" value="ECO:0007669"/>
    <property type="project" value="TreeGrafter"/>
</dbReference>
<dbReference type="OrthoDB" id="1117639at2"/>
<dbReference type="SUPFAM" id="SSF53383">
    <property type="entry name" value="PLP-dependent transferases"/>
    <property type="match status" value="1"/>
</dbReference>
<dbReference type="EMBL" id="BAMD01000020">
    <property type="protein sequence ID" value="GAF03240.1"/>
    <property type="molecule type" value="Genomic_DNA"/>
</dbReference>
<dbReference type="eggNOG" id="COG0399">
    <property type="taxonomic scope" value="Bacteria"/>
</dbReference>
<evidence type="ECO:0000313" key="4">
    <source>
        <dbReference type="Proteomes" id="UP000019402"/>
    </source>
</evidence>
<reference evidence="3 4" key="1">
    <citation type="journal article" date="2014" name="Genome Announc.">
        <title>Draft Genome Sequence of Cytophaga fermentans JCM 21142T, a Facultative Anaerobe Isolated from Marine Mud.</title>
        <authorList>
            <person name="Starns D."/>
            <person name="Oshima K."/>
            <person name="Suda W."/>
            <person name="Iino T."/>
            <person name="Yuki M."/>
            <person name="Inoue J."/>
            <person name="Kitamura K."/>
            <person name="Iida T."/>
            <person name="Darby A."/>
            <person name="Hattori M."/>
            <person name="Ohkuma M."/>
        </authorList>
    </citation>
    <scope>NUCLEOTIDE SEQUENCE [LARGE SCALE GENOMIC DNA]</scope>
    <source>
        <strain evidence="3 4">JCM 21142</strain>
    </source>
</reference>
<dbReference type="PANTHER" id="PTHR30244:SF34">
    <property type="entry name" value="DTDP-4-AMINO-4,6-DIDEOXYGALACTOSE TRANSAMINASE"/>
    <property type="match status" value="1"/>
</dbReference>
<accession>W7XXP5</accession>
<dbReference type="RefSeq" id="WP_027470327.1">
    <property type="nucleotide sequence ID" value="NZ_BAMD01000020.1"/>
</dbReference>
<dbReference type="PANTHER" id="PTHR30244">
    <property type="entry name" value="TRANSAMINASE"/>
    <property type="match status" value="1"/>
</dbReference>
<comment type="similarity">
    <text evidence="1 2">Belongs to the DegT/DnrJ/EryC1 family.</text>
</comment>
<evidence type="ECO:0000256" key="1">
    <source>
        <dbReference type="ARBA" id="ARBA00037999"/>
    </source>
</evidence>
<dbReference type="Gene3D" id="3.40.640.10">
    <property type="entry name" value="Type I PLP-dependent aspartate aminotransferase-like (Major domain)"/>
    <property type="match status" value="1"/>
</dbReference>
<dbReference type="InterPro" id="IPR015424">
    <property type="entry name" value="PyrdxlP-dep_Trfase"/>
</dbReference>
<protein>
    <submittedName>
        <fullName evidence="3">Pyridoxal phosphate-dependent enzyme</fullName>
    </submittedName>
</protein>